<dbReference type="EMBL" id="CP157947">
    <property type="protein sequence ID" value="XBS69035.1"/>
    <property type="molecule type" value="Genomic_DNA"/>
</dbReference>
<reference evidence="8" key="1">
    <citation type="submission" date="2024-06" db="EMBL/GenBank/DDBJ databases">
        <authorList>
            <person name="Coelho C."/>
            <person name="Bento M."/>
            <person name="Garcia E."/>
            <person name="Camelo A."/>
            <person name="Brandao I."/>
            <person name="Espirito Santo C."/>
            <person name="Trovao J."/>
            <person name="Verissimo A."/>
            <person name="Costa J."/>
            <person name="Tiago I."/>
        </authorList>
    </citation>
    <scope>NUCLEOTIDE SEQUENCE</scope>
    <source>
        <strain evidence="8">KWT182</strain>
    </source>
</reference>
<dbReference type="GO" id="GO:0003677">
    <property type="term" value="F:DNA binding"/>
    <property type="evidence" value="ECO:0007669"/>
    <property type="project" value="UniProtKB-KW"/>
</dbReference>
<evidence type="ECO:0000256" key="7">
    <source>
        <dbReference type="ARBA" id="ARBA00023163"/>
    </source>
</evidence>
<accession>A0AAU7Q771</accession>
<dbReference type="GO" id="GO:0003700">
    <property type="term" value="F:DNA-binding transcription factor activity"/>
    <property type="evidence" value="ECO:0007669"/>
    <property type="project" value="TreeGrafter"/>
</dbReference>
<keyword evidence="7" id="KW-0804">Transcription</keyword>
<dbReference type="Gene3D" id="1.10.10.10">
    <property type="entry name" value="Winged helix-like DNA-binding domain superfamily/Winged helix DNA-binding domain"/>
    <property type="match status" value="1"/>
</dbReference>
<name>A0AAU7Q771_9GAMM</name>
<keyword evidence="6" id="KW-0238">DNA-binding</keyword>
<dbReference type="NCBIfam" id="TIGR00738">
    <property type="entry name" value="rrf2_super"/>
    <property type="match status" value="1"/>
</dbReference>
<dbReference type="PROSITE" id="PS01332">
    <property type="entry name" value="HTH_RRF2_1"/>
    <property type="match status" value="1"/>
</dbReference>
<dbReference type="GO" id="GO:0005829">
    <property type="term" value="C:cytosol"/>
    <property type="evidence" value="ECO:0007669"/>
    <property type="project" value="TreeGrafter"/>
</dbReference>
<evidence type="ECO:0000256" key="3">
    <source>
        <dbReference type="ARBA" id="ARBA00023004"/>
    </source>
</evidence>
<dbReference type="SUPFAM" id="SSF46785">
    <property type="entry name" value="Winged helix' DNA-binding domain"/>
    <property type="match status" value="1"/>
</dbReference>
<dbReference type="AlphaFoldDB" id="A0AAU7Q771"/>
<dbReference type="PANTHER" id="PTHR33221">
    <property type="entry name" value="WINGED HELIX-TURN-HELIX TRANSCRIPTIONAL REGULATOR, RRF2 FAMILY"/>
    <property type="match status" value="1"/>
</dbReference>
<sequence length="141" mass="15554">MKLTRYTDYALRVIIYLGSRDDGLSSIAEISALYDISRNNLMKVVQDLAHLGYIETIRGRAGGIRLGRPAREINLGTLIRHTEKSLAMVDCSACVIAPVCGLPGVLNEATQAFFAVLDNYTLADLLVQRRHFASIPIFSDL</sequence>
<gene>
    <name evidence="8" type="ORF">ABK905_21400</name>
</gene>
<dbReference type="InterPro" id="IPR000944">
    <property type="entry name" value="Tscrpt_reg_Rrf2"/>
</dbReference>
<dbReference type="PROSITE" id="PS51197">
    <property type="entry name" value="HTH_RRF2_2"/>
    <property type="match status" value="1"/>
</dbReference>
<dbReference type="Pfam" id="PF02082">
    <property type="entry name" value="Rrf2"/>
    <property type="match status" value="1"/>
</dbReference>
<keyword evidence="4" id="KW-0411">Iron-sulfur</keyword>
<evidence type="ECO:0000256" key="2">
    <source>
        <dbReference type="ARBA" id="ARBA00022714"/>
    </source>
</evidence>
<dbReference type="InterPro" id="IPR036388">
    <property type="entry name" value="WH-like_DNA-bd_sf"/>
</dbReference>
<evidence type="ECO:0000256" key="6">
    <source>
        <dbReference type="ARBA" id="ARBA00023125"/>
    </source>
</evidence>
<keyword evidence="5" id="KW-0805">Transcription regulation</keyword>
<protein>
    <submittedName>
        <fullName evidence="8">Rrf2 family transcriptional regulator</fullName>
    </submittedName>
</protein>
<proteinExistence type="predicted"/>
<keyword evidence="2" id="KW-0479">Metal-binding</keyword>
<organism evidence="8">
    <name type="scientific">Acerihabitans sp. KWT182</name>
    <dbReference type="NCBI Taxonomy" id="3157919"/>
    <lineage>
        <taxon>Bacteria</taxon>
        <taxon>Pseudomonadati</taxon>
        <taxon>Pseudomonadota</taxon>
        <taxon>Gammaproteobacteria</taxon>
        <taxon>Enterobacterales</taxon>
        <taxon>Pectobacteriaceae</taxon>
        <taxon>Acerihabitans</taxon>
    </lineage>
</organism>
<dbReference type="InterPro" id="IPR030489">
    <property type="entry name" value="TR_Rrf2-type_CS"/>
</dbReference>
<evidence type="ECO:0000256" key="5">
    <source>
        <dbReference type="ARBA" id="ARBA00023015"/>
    </source>
</evidence>
<keyword evidence="2" id="KW-0001">2Fe-2S</keyword>
<evidence type="ECO:0000313" key="8">
    <source>
        <dbReference type="EMBL" id="XBS69035.1"/>
    </source>
</evidence>
<evidence type="ECO:0000256" key="4">
    <source>
        <dbReference type="ARBA" id="ARBA00023014"/>
    </source>
</evidence>
<keyword evidence="1" id="KW-0678">Repressor</keyword>
<keyword evidence="3" id="KW-0408">Iron</keyword>
<dbReference type="InterPro" id="IPR036390">
    <property type="entry name" value="WH_DNA-bd_sf"/>
</dbReference>
<evidence type="ECO:0000256" key="1">
    <source>
        <dbReference type="ARBA" id="ARBA00022491"/>
    </source>
</evidence>
<dbReference type="PANTHER" id="PTHR33221:SF4">
    <property type="entry name" value="HTH-TYPE TRANSCRIPTIONAL REPRESSOR NSRR"/>
    <property type="match status" value="1"/>
</dbReference>
<dbReference type="GO" id="GO:0051537">
    <property type="term" value="F:2 iron, 2 sulfur cluster binding"/>
    <property type="evidence" value="ECO:0007669"/>
    <property type="project" value="UniProtKB-KW"/>
</dbReference>